<dbReference type="InterPro" id="IPR045584">
    <property type="entry name" value="Pilin-like"/>
</dbReference>
<accession>A0ABX9U9F3</accession>
<dbReference type="PANTHER" id="PTHR30093:SF47">
    <property type="entry name" value="TYPE IV PILUS NON-CORE MINOR PILIN PILE"/>
    <property type="match status" value="1"/>
</dbReference>
<feature type="region of interest" description="Disordered" evidence="2">
    <location>
        <begin position="129"/>
        <end position="152"/>
    </location>
</feature>
<dbReference type="Proteomes" id="UP000273105">
    <property type="component" value="Unassembled WGS sequence"/>
</dbReference>
<evidence type="ECO:0000313" key="5">
    <source>
        <dbReference type="Proteomes" id="UP000273105"/>
    </source>
</evidence>
<dbReference type="InterPro" id="IPR000983">
    <property type="entry name" value="Bac_GSPG_pilin"/>
</dbReference>
<name>A0ABX9U9F3_9GAMM</name>
<evidence type="ECO:0000256" key="1">
    <source>
        <dbReference type="ARBA" id="ARBA00022481"/>
    </source>
</evidence>
<dbReference type="Gene3D" id="3.30.700.10">
    <property type="entry name" value="Glycoprotein, Type 4 Pilin"/>
    <property type="match status" value="1"/>
</dbReference>
<dbReference type="Pfam" id="PF16732">
    <property type="entry name" value="ComP_DUS"/>
    <property type="match status" value="1"/>
</dbReference>
<protein>
    <submittedName>
        <fullName evidence="4">Prepilin-type N-terminal cleavage/methylation domain-containing protein</fullName>
    </submittedName>
</protein>
<dbReference type="InterPro" id="IPR031982">
    <property type="entry name" value="PilE-like"/>
</dbReference>
<sequence length="152" mass="16382">MVNRGFTLVELMVVVAILGVIAAIAYPTYQEHVRKTKRVDAQSEMIEISRKLSNFKAGNYTYRGANLASLQIPVQLPAIGTALYNLSFTPAASGVLTGDTWVMTAEPVAGELQAGTGHLVLNQRGEKCWEKGSDQPGRTPCTPTASTNWDGN</sequence>
<keyword evidence="1" id="KW-0488">Methylation</keyword>
<evidence type="ECO:0000313" key="4">
    <source>
        <dbReference type="EMBL" id="RLL48597.1"/>
    </source>
</evidence>
<keyword evidence="3" id="KW-0812">Transmembrane</keyword>
<evidence type="ECO:0000256" key="2">
    <source>
        <dbReference type="SAM" id="MobiDB-lite"/>
    </source>
</evidence>
<dbReference type="NCBIfam" id="TIGR02532">
    <property type="entry name" value="IV_pilin_GFxxxE"/>
    <property type="match status" value="1"/>
</dbReference>
<reference evidence="4 5" key="1">
    <citation type="submission" date="2018-09" db="EMBL/GenBank/DDBJ databases">
        <title>The draft genome of Acinetobacter sp. strains.</title>
        <authorList>
            <person name="Qin J."/>
            <person name="Feng Y."/>
            <person name="Zong Z."/>
        </authorList>
    </citation>
    <scope>NUCLEOTIDE SEQUENCE [LARGE SCALE GENOMIC DNA]</scope>
    <source>
        <strain evidence="4 5">WCHAc060001</strain>
    </source>
</reference>
<dbReference type="RefSeq" id="WP_121531488.1">
    <property type="nucleotide sequence ID" value="NZ_RCHE01000008.1"/>
</dbReference>
<evidence type="ECO:0000256" key="3">
    <source>
        <dbReference type="SAM" id="Phobius"/>
    </source>
</evidence>
<dbReference type="InterPro" id="IPR012902">
    <property type="entry name" value="N_methyl_site"/>
</dbReference>
<dbReference type="EMBL" id="RCHE01000008">
    <property type="protein sequence ID" value="RLL48597.1"/>
    <property type="molecule type" value="Genomic_DNA"/>
</dbReference>
<dbReference type="PRINTS" id="PR00813">
    <property type="entry name" value="BCTERIALGSPG"/>
</dbReference>
<proteinExistence type="predicted"/>
<organism evidence="4 5">
    <name type="scientific">Acinetobacter cumulans</name>
    <dbReference type="NCBI Taxonomy" id="2136182"/>
    <lineage>
        <taxon>Bacteria</taxon>
        <taxon>Pseudomonadati</taxon>
        <taxon>Pseudomonadota</taxon>
        <taxon>Gammaproteobacteria</taxon>
        <taxon>Moraxellales</taxon>
        <taxon>Moraxellaceae</taxon>
        <taxon>Acinetobacter</taxon>
    </lineage>
</organism>
<comment type="caution">
    <text evidence="4">The sequence shown here is derived from an EMBL/GenBank/DDBJ whole genome shotgun (WGS) entry which is preliminary data.</text>
</comment>
<keyword evidence="3" id="KW-1133">Transmembrane helix</keyword>
<gene>
    <name evidence="4" type="ORF">D9K79_05215</name>
</gene>
<keyword evidence="3" id="KW-0472">Membrane</keyword>
<feature type="compositionally biased region" description="Polar residues" evidence="2">
    <location>
        <begin position="141"/>
        <end position="152"/>
    </location>
</feature>
<dbReference type="SUPFAM" id="SSF54523">
    <property type="entry name" value="Pili subunits"/>
    <property type="match status" value="1"/>
</dbReference>
<dbReference type="Pfam" id="PF07963">
    <property type="entry name" value="N_methyl"/>
    <property type="match status" value="1"/>
</dbReference>
<feature type="transmembrane region" description="Helical" evidence="3">
    <location>
        <begin position="6"/>
        <end position="29"/>
    </location>
</feature>
<dbReference type="PANTHER" id="PTHR30093">
    <property type="entry name" value="GENERAL SECRETION PATHWAY PROTEIN G"/>
    <property type="match status" value="1"/>
</dbReference>
<keyword evidence="5" id="KW-1185">Reference proteome</keyword>
<dbReference type="PROSITE" id="PS00409">
    <property type="entry name" value="PROKAR_NTER_METHYL"/>
    <property type="match status" value="1"/>
</dbReference>